<feature type="domain" description="Methyltransferase" evidence="1">
    <location>
        <begin position="104"/>
        <end position="189"/>
    </location>
</feature>
<protein>
    <submittedName>
        <fullName evidence="3">RNA methyltransferase</fullName>
    </submittedName>
</protein>
<proteinExistence type="predicted"/>
<accession>A0ABW6K2T0</accession>
<sequence length="290" mass="32792">MTKKTKRAAYVNEFASIFRCPICKGSMKVVDFKSLICVKNHTFDFAKQGYLNLMNHPSNTHYNKELFEARHHMITSSHLYTLMHEEISKVIKRYMSASNASCLIVDAGCGEGSHLQQILNGCMSQTIAGVGLDISKEGIIKAAKKYEQPIWLVGDLAKLPFQDQSIHVILNILSPSNYKEFKRVLVPEGIVIKVVPGPNYLKELREVLFSNNEKKAYRNEATVSLFKKNFQLLDVIDLCYTKKLAKTDLRNLVQMTPLAWSSDKENKDVYLKSDTADITVDLAILVGINK</sequence>
<dbReference type="RefSeq" id="WP_389222884.1">
    <property type="nucleotide sequence ID" value="NZ_JBIACJ010000015.1"/>
</dbReference>
<feature type="domain" description="23S rRNA (guanine(745)-N(1))-methyltransferase N-terminal" evidence="2">
    <location>
        <begin position="18"/>
        <end position="54"/>
    </location>
</feature>
<dbReference type="InterPro" id="IPR041698">
    <property type="entry name" value="Methyltransf_25"/>
</dbReference>
<evidence type="ECO:0000313" key="4">
    <source>
        <dbReference type="Proteomes" id="UP001601058"/>
    </source>
</evidence>
<evidence type="ECO:0000259" key="1">
    <source>
        <dbReference type="Pfam" id="PF13649"/>
    </source>
</evidence>
<dbReference type="PANTHER" id="PTHR43460">
    <property type="entry name" value="METHYLTRANSFERASE"/>
    <property type="match status" value="1"/>
</dbReference>
<dbReference type="EMBL" id="JBIACJ010000015">
    <property type="protein sequence ID" value="MFE8698464.1"/>
    <property type="molecule type" value="Genomic_DNA"/>
</dbReference>
<dbReference type="PANTHER" id="PTHR43460:SF1">
    <property type="entry name" value="METHYLTRANSFERASE TYPE 11 DOMAIN-CONTAINING PROTEIN"/>
    <property type="match status" value="1"/>
</dbReference>
<dbReference type="InterPro" id="IPR016718">
    <property type="entry name" value="rRNA_m1G-MeTrfase_A_prd"/>
</dbReference>
<dbReference type="Pfam" id="PF21302">
    <property type="entry name" value="Zn_ribbon_RlmA"/>
    <property type="match status" value="1"/>
</dbReference>
<dbReference type="InterPro" id="IPR029063">
    <property type="entry name" value="SAM-dependent_MTases_sf"/>
</dbReference>
<dbReference type="Pfam" id="PF13649">
    <property type="entry name" value="Methyltransf_25"/>
    <property type="match status" value="1"/>
</dbReference>
<dbReference type="GO" id="GO:0032259">
    <property type="term" value="P:methylation"/>
    <property type="evidence" value="ECO:0007669"/>
    <property type="project" value="UniProtKB-KW"/>
</dbReference>
<dbReference type="InterPro" id="IPR048647">
    <property type="entry name" value="RlmA_N"/>
</dbReference>
<keyword evidence="4" id="KW-1185">Reference proteome</keyword>
<organism evidence="3 4">
    <name type="scientific">Cytobacillus mangrovibacter</name>
    <dbReference type="NCBI Taxonomy" id="3299024"/>
    <lineage>
        <taxon>Bacteria</taxon>
        <taxon>Bacillati</taxon>
        <taxon>Bacillota</taxon>
        <taxon>Bacilli</taxon>
        <taxon>Bacillales</taxon>
        <taxon>Bacillaceae</taxon>
        <taxon>Cytobacillus</taxon>
    </lineage>
</organism>
<dbReference type="GO" id="GO:0008168">
    <property type="term" value="F:methyltransferase activity"/>
    <property type="evidence" value="ECO:0007669"/>
    <property type="project" value="UniProtKB-KW"/>
</dbReference>
<keyword evidence="3" id="KW-0489">Methyltransferase</keyword>
<dbReference type="SUPFAM" id="SSF53335">
    <property type="entry name" value="S-adenosyl-L-methionine-dependent methyltransferases"/>
    <property type="match status" value="1"/>
</dbReference>
<keyword evidence="3" id="KW-0808">Transferase</keyword>
<dbReference type="Proteomes" id="UP001601058">
    <property type="component" value="Unassembled WGS sequence"/>
</dbReference>
<evidence type="ECO:0000313" key="3">
    <source>
        <dbReference type="EMBL" id="MFE8698464.1"/>
    </source>
</evidence>
<dbReference type="CDD" id="cd02440">
    <property type="entry name" value="AdoMet_MTases"/>
    <property type="match status" value="1"/>
</dbReference>
<comment type="caution">
    <text evidence="3">The sequence shown here is derived from an EMBL/GenBank/DDBJ whole genome shotgun (WGS) entry which is preliminary data.</text>
</comment>
<dbReference type="Gene3D" id="3.40.50.150">
    <property type="entry name" value="Vaccinia Virus protein VP39"/>
    <property type="match status" value="1"/>
</dbReference>
<reference evidence="3 4" key="1">
    <citation type="submission" date="2024-08" db="EMBL/GenBank/DDBJ databases">
        <title>Two novel Cytobacillus novel species.</title>
        <authorList>
            <person name="Liu G."/>
        </authorList>
    </citation>
    <scope>NUCLEOTIDE SEQUENCE [LARGE SCALE GENOMIC DNA]</scope>
    <source>
        <strain evidence="3 4">FJAT-53684</strain>
    </source>
</reference>
<evidence type="ECO:0000259" key="2">
    <source>
        <dbReference type="Pfam" id="PF21302"/>
    </source>
</evidence>
<name>A0ABW6K2T0_9BACI</name>
<gene>
    <name evidence="3" type="ORF">ACFYKT_19390</name>
</gene>
<dbReference type="InterPro" id="IPR052939">
    <property type="entry name" value="23S_rRNA_MeTrnsfrase_RlmA"/>
</dbReference>
<dbReference type="PIRSF" id="PIRSF018249">
    <property type="entry name" value="MyrA_prd"/>
    <property type="match status" value="1"/>
</dbReference>